<organism evidence="1 2">
    <name type="scientific">Clunio marinus</name>
    <dbReference type="NCBI Taxonomy" id="568069"/>
    <lineage>
        <taxon>Eukaryota</taxon>
        <taxon>Metazoa</taxon>
        <taxon>Ecdysozoa</taxon>
        <taxon>Arthropoda</taxon>
        <taxon>Hexapoda</taxon>
        <taxon>Insecta</taxon>
        <taxon>Pterygota</taxon>
        <taxon>Neoptera</taxon>
        <taxon>Endopterygota</taxon>
        <taxon>Diptera</taxon>
        <taxon>Nematocera</taxon>
        <taxon>Chironomoidea</taxon>
        <taxon>Chironomidae</taxon>
        <taxon>Clunio</taxon>
    </lineage>
</organism>
<gene>
    <name evidence="1" type="ORF">CLUMA_CG005816</name>
</gene>
<dbReference type="EMBL" id="CVRI01000024">
    <property type="protein sequence ID" value="CRK92224.1"/>
    <property type="molecule type" value="Genomic_DNA"/>
</dbReference>
<keyword evidence="2" id="KW-1185">Reference proteome</keyword>
<reference evidence="1 2" key="1">
    <citation type="submission" date="2015-04" db="EMBL/GenBank/DDBJ databases">
        <authorList>
            <person name="Syromyatnikov M.Y."/>
            <person name="Popov V.N."/>
        </authorList>
    </citation>
    <scope>NUCLEOTIDE SEQUENCE [LARGE SCALE GENOMIC DNA]</scope>
</reference>
<accession>A0A1J1HVY4</accession>
<evidence type="ECO:0000313" key="1">
    <source>
        <dbReference type="EMBL" id="CRK92224.1"/>
    </source>
</evidence>
<evidence type="ECO:0000313" key="2">
    <source>
        <dbReference type="Proteomes" id="UP000183832"/>
    </source>
</evidence>
<protein>
    <submittedName>
        <fullName evidence="1">CLUMA_CG005816, isoform A</fullName>
    </submittedName>
</protein>
<dbReference type="AlphaFoldDB" id="A0A1J1HVY4"/>
<dbReference type="Proteomes" id="UP000183832">
    <property type="component" value="Unassembled WGS sequence"/>
</dbReference>
<proteinExistence type="predicted"/>
<name>A0A1J1HVY4_9DIPT</name>
<sequence length="130" mass="15196">MFTEKATKRENKSLLTQNFLPVILALRIMVRQPKNNKKKYPFPKPYFKLIYVEAILHVRVVEVENVRKAIMIGKGAKVVATPSVEQYRKLTRKEGEGWWMKFITLPLCTFNDTQQNWALLLSAEKAMKIN</sequence>